<evidence type="ECO:0000256" key="11">
    <source>
        <dbReference type="ARBA" id="ARBA00023268"/>
    </source>
</evidence>
<evidence type="ECO:0000256" key="6">
    <source>
        <dbReference type="ARBA" id="ARBA00022695"/>
    </source>
</evidence>
<dbReference type="NCBIfam" id="NF004160">
    <property type="entry name" value="PRK05627.1-3"/>
    <property type="match status" value="1"/>
</dbReference>
<evidence type="ECO:0000256" key="13">
    <source>
        <dbReference type="ARBA" id="ARBA00049494"/>
    </source>
</evidence>
<keyword evidence="4 14" id="KW-0288">FMN</keyword>
<keyword evidence="7 14" id="KW-0547">Nucleotide-binding</keyword>
<evidence type="ECO:0000256" key="5">
    <source>
        <dbReference type="ARBA" id="ARBA00022679"/>
    </source>
</evidence>
<accession>A0A7C6EAU2</accession>
<dbReference type="Gene3D" id="2.40.30.30">
    <property type="entry name" value="Riboflavin kinase-like"/>
    <property type="match status" value="1"/>
</dbReference>
<dbReference type="NCBIfam" id="NF004162">
    <property type="entry name" value="PRK05627.1-5"/>
    <property type="match status" value="1"/>
</dbReference>
<evidence type="ECO:0000256" key="14">
    <source>
        <dbReference type="PIRNR" id="PIRNR004491"/>
    </source>
</evidence>
<protein>
    <recommendedName>
        <fullName evidence="14">Riboflavin biosynthesis protein</fullName>
    </recommendedName>
    <domain>
        <recommendedName>
            <fullName evidence="14">Riboflavin kinase</fullName>
            <ecNumber evidence="14">2.7.1.26</ecNumber>
        </recommendedName>
        <alternativeName>
            <fullName evidence="14">Flavokinase</fullName>
        </alternativeName>
    </domain>
    <domain>
        <recommendedName>
            <fullName evidence="14">FMN adenylyltransferase</fullName>
            <ecNumber evidence="14">2.7.7.2</ecNumber>
        </recommendedName>
        <alternativeName>
            <fullName evidence="14">FAD pyrophosphorylase</fullName>
        </alternativeName>
        <alternativeName>
            <fullName evidence="14">FAD synthase</fullName>
        </alternativeName>
    </domain>
</protein>
<reference evidence="16" key="1">
    <citation type="journal article" date="2020" name="mSystems">
        <title>Genome- and Community-Level Interaction Insights into Carbon Utilization and Element Cycling Functions of Hydrothermarchaeota in Hydrothermal Sediment.</title>
        <authorList>
            <person name="Zhou Z."/>
            <person name="Liu Y."/>
            <person name="Xu W."/>
            <person name="Pan J."/>
            <person name="Luo Z.H."/>
            <person name="Li M."/>
        </authorList>
    </citation>
    <scope>NUCLEOTIDE SEQUENCE [LARGE SCALE GENOMIC DNA]</scope>
    <source>
        <strain evidence="16">SpSt-876</strain>
    </source>
</reference>
<dbReference type="FunFam" id="3.40.50.620:FF:000021">
    <property type="entry name" value="Riboflavin biosynthesis protein"/>
    <property type="match status" value="1"/>
</dbReference>
<comment type="catalytic activity">
    <reaction evidence="13 14">
        <text>FMN + ATP + H(+) = FAD + diphosphate</text>
        <dbReference type="Rhea" id="RHEA:17237"/>
        <dbReference type="ChEBI" id="CHEBI:15378"/>
        <dbReference type="ChEBI" id="CHEBI:30616"/>
        <dbReference type="ChEBI" id="CHEBI:33019"/>
        <dbReference type="ChEBI" id="CHEBI:57692"/>
        <dbReference type="ChEBI" id="CHEBI:58210"/>
        <dbReference type="EC" id="2.7.7.2"/>
    </reaction>
</comment>
<dbReference type="InterPro" id="IPR014729">
    <property type="entry name" value="Rossmann-like_a/b/a_fold"/>
</dbReference>
<dbReference type="InterPro" id="IPR015864">
    <property type="entry name" value="FAD_synthase"/>
</dbReference>
<dbReference type="NCBIfam" id="TIGR00083">
    <property type="entry name" value="ribF"/>
    <property type="match status" value="1"/>
</dbReference>
<dbReference type="PANTHER" id="PTHR22749:SF6">
    <property type="entry name" value="RIBOFLAVIN KINASE"/>
    <property type="match status" value="1"/>
</dbReference>
<keyword evidence="9 14" id="KW-0274">FAD</keyword>
<dbReference type="EC" id="2.7.1.26" evidence="14"/>
<dbReference type="Gene3D" id="3.40.50.620">
    <property type="entry name" value="HUPs"/>
    <property type="match status" value="1"/>
</dbReference>
<evidence type="ECO:0000256" key="10">
    <source>
        <dbReference type="ARBA" id="ARBA00022840"/>
    </source>
</evidence>
<dbReference type="Pfam" id="PF06574">
    <property type="entry name" value="FAD_syn"/>
    <property type="match status" value="1"/>
</dbReference>
<evidence type="ECO:0000259" key="15">
    <source>
        <dbReference type="SMART" id="SM00904"/>
    </source>
</evidence>
<dbReference type="EC" id="2.7.7.2" evidence="14"/>
<feature type="domain" description="Riboflavin kinase" evidence="15">
    <location>
        <begin position="181"/>
        <end position="306"/>
    </location>
</feature>
<dbReference type="Pfam" id="PF01687">
    <property type="entry name" value="Flavokinase"/>
    <property type="match status" value="1"/>
</dbReference>
<organism evidence="16">
    <name type="scientific">candidate division WOR-3 bacterium</name>
    <dbReference type="NCBI Taxonomy" id="2052148"/>
    <lineage>
        <taxon>Bacteria</taxon>
        <taxon>Bacteria division WOR-3</taxon>
    </lineage>
</organism>
<dbReference type="AlphaFoldDB" id="A0A7C6EAU2"/>
<keyword evidence="6 14" id="KW-0548">Nucleotidyltransferase</keyword>
<dbReference type="EMBL" id="DTLI01000138">
    <property type="protein sequence ID" value="HHS52317.1"/>
    <property type="molecule type" value="Genomic_DNA"/>
</dbReference>
<dbReference type="UniPathway" id="UPA00276">
    <property type="reaction ID" value="UER00406"/>
</dbReference>
<sequence length="309" mass="35186">MRIYRRPNKAIRNSVITIGSYDGIHRGHQVVIQKTIEIARKMASRPKAGLLTFNPIPQQVIYPDFHYILTPLPEKREILTKLGIDFLYLIKFDKQLKSLSPTDFVKSQIVEPLSPCKIVIGYDHRFGKDGMGDVALLKKLAKEFGFEVIVVKEKMAAGEPIKSTRIRERLLLGDVKTANRLLGWNYSISGIVGKGQGIGRLLGFPTCNLKINEIAKLIPVDGVYAVFVWYRGKRYLGVMNIGRRPTFSGDTRTIETLLLDFKQDLYGARLKVELVDRIRPERKFPNAFALSEQIKKDIEQAKRILADFK</sequence>
<keyword evidence="5 14" id="KW-0808">Transferase</keyword>
<dbReference type="GO" id="GO:0009231">
    <property type="term" value="P:riboflavin biosynthetic process"/>
    <property type="evidence" value="ECO:0007669"/>
    <property type="project" value="InterPro"/>
</dbReference>
<comment type="similarity">
    <text evidence="14">Belongs to the ribF family.</text>
</comment>
<dbReference type="InterPro" id="IPR015865">
    <property type="entry name" value="Riboflavin_kinase_bac/euk"/>
</dbReference>
<gene>
    <name evidence="16" type="ORF">ENW73_05560</name>
</gene>
<dbReference type="SUPFAM" id="SSF82114">
    <property type="entry name" value="Riboflavin kinase-like"/>
    <property type="match status" value="1"/>
</dbReference>
<evidence type="ECO:0000256" key="7">
    <source>
        <dbReference type="ARBA" id="ARBA00022741"/>
    </source>
</evidence>
<dbReference type="InterPro" id="IPR002606">
    <property type="entry name" value="Riboflavin_kinase_bac"/>
</dbReference>
<evidence type="ECO:0000256" key="4">
    <source>
        <dbReference type="ARBA" id="ARBA00022643"/>
    </source>
</evidence>
<evidence type="ECO:0000256" key="12">
    <source>
        <dbReference type="ARBA" id="ARBA00047880"/>
    </source>
</evidence>
<keyword evidence="11" id="KW-0511">Multifunctional enzyme</keyword>
<comment type="caution">
    <text evidence="16">The sequence shown here is derived from an EMBL/GenBank/DDBJ whole genome shotgun (WGS) entry which is preliminary data.</text>
</comment>
<comment type="pathway">
    <text evidence="2 14">Cofactor biosynthesis; FMN biosynthesis; FMN from riboflavin (ATP route): step 1/1.</text>
</comment>
<evidence type="ECO:0000256" key="2">
    <source>
        <dbReference type="ARBA" id="ARBA00005201"/>
    </source>
</evidence>
<keyword evidence="10 14" id="KW-0067">ATP-binding</keyword>
<evidence type="ECO:0000256" key="3">
    <source>
        <dbReference type="ARBA" id="ARBA00022630"/>
    </source>
</evidence>
<evidence type="ECO:0000256" key="1">
    <source>
        <dbReference type="ARBA" id="ARBA00004726"/>
    </source>
</evidence>
<dbReference type="InterPro" id="IPR023468">
    <property type="entry name" value="Riboflavin_kinase"/>
</dbReference>
<comment type="catalytic activity">
    <reaction evidence="12 14">
        <text>riboflavin + ATP = FMN + ADP + H(+)</text>
        <dbReference type="Rhea" id="RHEA:14357"/>
        <dbReference type="ChEBI" id="CHEBI:15378"/>
        <dbReference type="ChEBI" id="CHEBI:30616"/>
        <dbReference type="ChEBI" id="CHEBI:57986"/>
        <dbReference type="ChEBI" id="CHEBI:58210"/>
        <dbReference type="ChEBI" id="CHEBI:456216"/>
        <dbReference type="EC" id="2.7.1.26"/>
    </reaction>
</comment>
<dbReference type="GO" id="GO:0008531">
    <property type="term" value="F:riboflavin kinase activity"/>
    <property type="evidence" value="ECO:0007669"/>
    <property type="project" value="UniProtKB-UniRule"/>
</dbReference>
<name>A0A7C6EAU2_UNCW3</name>
<dbReference type="UniPathway" id="UPA00277">
    <property type="reaction ID" value="UER00407"/>
</dbReference>
<evidence type="ECO:0000256" key="9">
    <source>
        <dbReference type="ARBA" id="ARBA00022827"/>
    </source>
</evidence>
<dbReference type="GO" id="GO:0003919">
    <property type="term" value="F:FMN adenylyltransferase activity"/>
    <property type="evidence" value="ECO:0007669"/>
    <property type="project" value="UniProtKB-UniRule"/>
</dbReference>
<dbReference type="CDD" id="cd02064">
    <property type="entry name" value="FAD_synthetase_N"/>
    <property type="match status" value="1"/>
</dbReference>
<dbReference type="InterPro" id="IPR023465">
    <property type="entry name" value="Riboflavin_kinase_dom_sf"/>
</dbReference>
<dbReference type="GO" id="GO:0006747">
    <property type="term" value="P:FAD biosynthetic process"/>
    <property type="evidence" value="ECO:0007669"/>
    <property type="project" value="UniProtKB-UniRule"/>
</dbReference>
<evidence type="ECO:0000313" key="16">
    <source>
        <dbReference type="EMBL" id="HHS52317.1"/>
    </source>
</evidence>
<keyword evidence="3 14" id="KW-0285">Flavoprotein</keyword>
<dbReference type="SUPFAM" id="SSF52374">
    <property type="entry name" value="Nucleotidylyl transferase"/>
    <property type="match status" value="1"/>
</dbReference>
<dbReference type="PANTHER" id="PTHR22749">
    <property type="entry name" value="RIBOFLAVIN KINASE/FMN ADENYLYLTRANSFERASE"/>
    <property type="match status" value="1"/>
</dbReference>
<keyword evidence="8 14" id="KW-0418">Kinase</keyword>
<dbReference type="PIRSF" id="PIRSF004491">
    <property type="entry name" value="FAD_Synth"/>
    <property type="match status" value="1"/>
</dbReference>
<evidence type="ECO:0000256" key="8">
    <source>
        <dbReference type="ARBA" id="ARBA00022777"/>
    </source>
</evidence>
<dbReference type="GO" id="GO:0005524">
    <property type="term" value="F:ATP binding"/>
    <property type="evidence" value="ECO:0007669"/>
    <property type="project" value="UniProtKB-UniRule"/>
</dbReference>
<proteinExistence type="inferred from homology"/>
<dbReference type="GO" id="GO:0009398">
    <property type="term" value="P:FMN biosynthetic process"/>
    <property type="evidence" value="ECO:0007669"/>
    <property type="project" value="UniProtKB-UniRule"/>
</dbReference>
<dbReference type="SMART" id="SM00904">
    <property type="entry name" value="Flavokinase"/>
    <property type="match status" value="1"/>
</dbReference>
<comment type="pathway">
    <text evidence="1 14">Cofactor biosynthesis; FAD biosynthesis; FAD from FMN: step 1/1.</text>
</comment>